<name>A0A6A6FD26_9PEZI</name>
<dbReference type="Proteomes" id="UP000799539">
    <property type="component" value="Unassembled WGS sequence"/>
</dbReference>
<accession>A0A6A6FD26</accession>
<dbReference type="EMBL" id="ML992677">
    <property type="protein sequence ID" value="KAF2211317.1"/>
    <property type="molecule type" value="Genomic_DNA"/>
</dbReference>
<evidence type="ECO:0000313" key="2">
    <source>
        <dbReference type="EMBL" id="KAF2211317.1"/>
    </source>
</evidence>
<protein>
    <submittedName>
        <fullName evidence="2">Uncharacterized protein</fullName>
    </submittedName>
</protein>
<organism evidence="2 3">
    <name type="scientific">Cercospora zeae-maydis SCOH1-5</name>
    <dbReference type="NCBI Taxonomy" id="717836"/>
    <lineage>
        <taxon>Eukaryota</taxon>
        <taxon>Fungi</taxon>
        <taxon>Dikarya</taxon>
        <taxon>Ascomycota</taxon>
        <taxon>Pezizomycotina</taxon>
        <taxon>Dothideomycetes</taxon>
        <taxon>Dothideomycetidae</taxon>
        <taxon>Mycosphaerellales</taxon>
        <taxon>Mycosphaerellaceae</taxon>
        <taxon>Cercospora</taxon>
    </lineage>
</organism>
<dbReference type="OrthoDB" id="5627at2759"/>
<reference evidence="2" key="1">
    <citation type="journal article" date="2020" name="Stud. Mycol.">
        <title>101 Dothideomycetes genomes: a test case for predicting lifestyles and emergence of pathogens.</title>
        <authorList>
            <person name="Haridas S."/>
            <person name="Albert R."/>
            <person name="Binder M."/>
            <person name="Bloem J."/>
            <person name="Labutti K."/>
            <person name="Salamov A."/>
            <person name="Andreopoulos B."/>
            <person name="Baker S."/>
            <person name="Barry K."/>
            <person name="Bills G."/>
            <person name="Bluhm B."/>
            <person name="Cannon C."/>
            <person name="Castanera R."/>
            <person name="Culley D."/>
            <person name="Daum C."/>
            <person name="Ezra D."/>
            <person name="Gonzalez J."/>
            <person name="Henrissat B."/>
            <person name="Kuo A."/>
            <person name="Liang C."/>
            <person name="Lipzen A."/>
            <person name="Lutzoni F."/>
            <person name="Magnuson J."/>
            <person name="Mondo S."/>
            <person name="Nolan M."/>
            <person name="Ohm R."/>
            <person name="Pangilinan J."/>
            <person name="Park H.-J."/>
            <person name="Ramirez L."/>
            <person name="Alfaro M."/>
            <person name="Sun H."/>
            <person name="Tritt A."/>
            <person name="Yoshinaga Y."/>
            <person name="Zwiers L.-H."/>
            <person name="Turgeon B."/>
            <person name="Goodwin S."/>
            <person name="Spatafora J."/>
            <person name="Crous P."/>
            <person name="Grigoriev I."/>
        </authorList>
    </citation>
    <scope>NUCLEOTIDE SEQUENCE</scope>
    <source>
        <strain evidence="2">SCOH1-5</strain>
    </source>
</reference>
<evidence type="ECO:0000256" key="1">
    <source>
        <dbReference type="SAM" id="MobiDB-lite"/>
    </source>
</evidence>
<feature type="region of interest" description="Disordered" evidence="1">
    <location>
        <begin position="1"/>
        <end position="54"/>
    </location>
</feature>
<evidence type="ECO:0000313" key="3">
    <source>
        <dbReference type="Proteomes" id="UP000799539"/>
    </source>
</evidence>
<sequence length="133" mass="14645">MADPGPDAPPEVLFKSNKRRKVIRKRHNEDLDELAEAGPEGYETSDRNHKSQVPAIRRPIARKHGIAFSTSAGLQPAQGLPAVENALVPVKSDESATASIDRFTKPTGKTEVVEDKHLYEFSPTAPEALRYQC</sequence>
<keyword evidence="3" id="KW-1185">Reference proteome</keyword>
<proteinExistence type="predicted"/>
<dbReference type="AlphaFoldDB" id="A0A6A6FD26"/>
<gene>
    <name evidence="2" type="ORF">CERZMDRAFT_98628</name>
</gene>
<feature type="compositionally biased region" description="Basic residues" evidence="1">
    <location>
        <begin position="16"/>
        <end position="26"/>
    </location>
</feature>